<evidence type="ECO:0000313" key="5">
    <source>
        <dbReference type="EMBL" id="QDC23498.1"/>
    </source>
</evidence>
<dbReference type="PROSITE" id="PS50043">
    <property type="entry name" value="HTH_LUXR_2"/>
    <property type="match status" value="1"/>
</dbReference>
<dbReference type="InterPro" id="IPR016032">
    <property type="entry name" value="Sig_transdc_resp-reg_C-effctor"/>
</dbReference>
<organism evidence="5 6">
    <name type="scientific">Georgenia yuyongxinii</name>
    <dbReference type="NCBI Taxonomy" id="2589797"/>
    <lineage>
        <taxon>Bacteria</taxon>
        <taxon>Bacillati</taxon>
        <taxon>Actinomycetota</taxon>
        <taxon>Actinomycetes</taxon>
        <taxon>Micrococcales</taxon>
        <taxon>Bogoriellaceae</taxon>
        <taxon>Georgenia</taxon>
    </lineage>
</organism>
<dbReference type="InterPro" id="IPR036388">
    <property type="entry name" value="WH-like_DNA-bd_sf"/>
</dbReference>
<evidence type="ECO:0000256" key="3">
    <source>
        <dbReference type="ARBA" id="ARBA00023163"/>
    </source>
</evidence>
<dbReference type="Gene3D" id="1.10.10.10">
    <property type="entry name" value="Winged helix-like DNA-binding domain superfamily/Winged helix DNA-binding domain"/>
    <property type="match status" value="1"/>
</dbReference>
<dbReference type="AlphaFoldDB" id="A0A5B8BZ01"/>
<dbReference type="Proteomes" id="UP000314616">
    <property type="component" value="Chromosome"/>
</dbReference>
<accession>A0A5B8BZ01</accession>
<dbReference type="Pfam" id="PF00196">
    <property type="entry name" value="GerE"/>
    <property type="match status" value="1"/>
</dbReference>
<dbReference type="GO" id="GO:0003677">
    <property type="term" value="F:DNA binding"/>
    <property type="evidence" value="ECO:0007669"/>
    <property type="project" value="UniProtKB-KW"/>
</dbReference>
<gene>
    <name evidence="5" type="ORF">FE374_01600</name>
</gene>
<dbReference type="SUPFAM" id="SSF46894">
    <property type="entry name" value="C-terminal effector domain of the bipartite response regulators"/>
    <property type="match status" value="1"/>
</dbReference>
<dbReference type="InterPro" id="IPR000792">
    <property type="entry name" value="Tscrpt_reg_LuxR_C"/>
</dbReference>
<sequence length="398" mass="40822">MANPGVEAVRGRLERAARAGLDPAAYAHESLSVLGRAVPFDAACHGSLDPGTGLITGSTKVALPSDHDVEFLAHEYVTDEVNLFVDLARRPRPVGVLVDDTGGDPNRSTRYRDLLTTRYGLQHELRAALVVGGAAWATLALYRQGSRGFSASEADLVAAIAPVLALGARAAVAAGAAQRLRQAPPAASAAAAASAASAAAAGGWQAGEGGAPGVLVVDSAGRVVQSTTTAEHLVAELGGAVHGELPIAVVATIAAARAPARRGRLLQARARVRTRTGRWLVVHGAALADHAGDRRHVVVTIKQAGPPEVVPVVVAALGLSARERDVVAGVLRGASTAEIAAALHLSPYTVQDHLKSVFDKAGVSSRRELVAKVFFDQYAPRLGGALSPSGWFAPPSAP</sequence>
<name>A0A5B8BZ01_9MICO</name>
<dbReference type="EMBL" id="CP040915">
    <property type="protein sequence ID" value="QDC23498.1"/>
    <property type="molecule type" value="Genomic_DNA"/>
</dbReference>
<keyword evidence="1" id="KW-0805">Transcription regulation</keyword>
<evidence type="ECO:0000256" key="2">
    <source>
        <dbReference type="ARBA" id="ARBA00023125"/>
    </source>
</evidence>
<dbReference type="PRINTS" id="PR00038">
    <property type="entry name" value="HTHLUXR"/>
</dbReference>
<keyword evidence="2" id="KW-0238">DNA-binding</keyword>
<evidence type="ECO:0000313" key="6">
    <source>
        <dbReference type="Proteomes" id="UP000314616"/>
    </source>
</evidence>
<evidence type="ECO:0000259" key="4">
    <source>
        <dbReference type="PROSITE" id="PS50043"/>
    </source>
</evidence>
<dbReference type="PANTHER" id="PTHR44688">
    <property type="entry name" value="DNA-BINDING TRANSCRIPTIONAL ACTIVATOR DEVR_DOSR"/>
    <property type="match status" value="1"/>
</dbReference>
<protein>
    <submittedName>
        <fullName evidence="5">LuxR family transcriptional regulator</fullName>
    </submittedName>
</protein>
<dbReference type="KEGG" id="gyu:FE374_01600"/>
<dbReference type="RefSeq" id="WP_139926940.1">
    <property type="nucleotide sequence ID" value="NZ_CP040915.1"/>
</dbReference>
<evidence type="ECO:0000256" key="1">
    <source>
        <dbReference type="ARBA" id="ARBA00023015"/>
    </source>
</evidence>
<dbReference type="GO" id="GO:0006355">
    <property type="term" value="P:regulation of DNA-templated transcription"/>
    <property type="evidence" value="ECO:0007669"/>
    <property type="project" value="InterPro"/>
</dbReference>
<feature type="domain" description="HTH luxR-type" evidence="4">
    <location>
        <begin position="312"/>
        <end position="377"/>
    </location>
</feature>
<dbReference type="CDD" id="cd06170">
    <property type="entry name" value="LuxR_C_like"/>
    <property type="match status" value="1"/>
</dbReference>
<dbReference type="SUPFAM" id="SSF55781">
    <property type="entry name" value="GAF domain-like"/>
    <property type="match status" value="1"/>
</dbReference>
<dbReference type="PANTHER" id="PTHR44688:SF16">
    <property type="entry name" value="DNA-BINDING TRANSCRIPTIONAL ACTIVATOR DEVR_DOSR"/>
    <property type="match status" value="1"/>
</dbReference>
<reference evidence="5 6" key="1">
    <citation type="submission" date="2019-05" db="EMBL/GenBank/DDBJ databases">
        <title>Georgenia *** sp. nov., and Georgenia *** sp. nov., isolated from the intestinal contents of plateau pika (Ochotona curzoniae) in the Qinghai-Tibet plateau of China.</title>
        <authorList>
            <person name="Tian Z."/>
        </authorList>
    </citation>
    <scope>NUCLEOTIDE SEQUENCE [LARGE SCALE GENOMIC DNA]</scope>
    <source>
        <strain evidence="5 6">Z443</strain>
    </source>
</reference>
<keyword evidence="3" id="KW-0804">Transcription</keyword>
<dbReference type="SMART" id="SM00421">
    <property type="entry name" value="HTH_LUXR"/>
    <property type="match status" value="1"/>
</dbReference>
<dbReference type="InterPro" id="IPR029016">
    <property type="entry name" value="GAF-like_dom_sf"/>
</dbReference>
<dbReference type="PROSITE" id="PS00622">
    <property type="entry name" value="HTH_LUXR_1"/>
    <property type="match status" value="1"/>
</dbReference>
<dbReference type="Gene3D" id="3.30.450.40">
    <property type="match status" value="1"/>
</dbReference>
<dbReference type="OrthoDB" id="9815744at2"/>
<proteinExistence type="predicted"/>